<dbReference type="EMBL" id="MFVL01000002">
    <property type="protein sequence ID" value="OGJ02260.1"/>
    <property type="molecule type" value="Genomic_DNA"/>
</dbReference>
<accession>A0A1F6Y7A8</accession>
<evidence type="ECO:0000256" key="1">
    <source>
        <dbReference type="SAM" id="Phobius"/>
    </source>
</evidence>
<protein>
    <submittedName>
        <fullName evidence="2">Uncharacterized protein</fullName>
    </submittedName>
</protein>
<comment type="caution">
    <text evidence="2">The sequence shown here is derived from an EMBL/GenBank/DDBJ whole genome shotgun (WGS) entry which is preliminary data.</text>
</comment>
<dbReference type="AlphaFoldDB" id="A0A1F6Y7A8"/>
<keyword evidence="1" id="KW-0472">Membrane</keyword>
<name>A0A1F6Y7A8_9BACT</name>
<proteinExistence type="predicted"/>
<dbReference type="Proteomes" id="UP000177693">
    <property type="component" value="Unassembled WGS sequence"/>
</dbReference>
<evidence type="ECO:0000313" key="2">
    <source>
        <dbReference type="EMBL" id="OGJ02260.1"/>
    </source>
</evidence>
<evidence type="ECO:0000313" key="3">
    <source>
        <dbReference type="Proteomes" id="UP000177693"/>
    </source>
</evidence>
<feature type="transmembrane region" description="Helical" evidence="1">
    <location>
        <begin position="65"/>
        <end position="84"/>
    </location>
</feature>
<sequence>MDSKNLNLEGNPEIEKALKEFEEKAGPEEILEYPEPSEIKNTSTMVEWVMKWSKGKVDNPKKAEYVLLGFIILMFLASLYFFLIGSRPPSQISLLIVQKIIAMI</sequence>
<gene>
    <name evidence="2" type="ORF">A3I23_01280</name>
</gene>
<organism evidence="2 3">
    <name type="scientific">Candidatus Nomurabacteria bacterium RIFCSPLOWO2_02_FULL_40_67</name>
    <dbReference type="NCBI Taxonomy" id="1801787"/>
    <lineage>
        <taxon>Bacteria</taxon>
        <taxon>Candidatus Nomuraibacteriota</taxon>
    </lineage>
</organism>
<keyword evidence="1" id="KW-0812">Transmembrane</keyword>
<keyword evidence="1" id="KW-1133">Transmembrane helix</keyword>
<reference evidence="2 3" key="1">
    <citation type="journal article" date="2016" name="Nat. Commun.">
        <title>Thousands of microbial genomes shed light on interconnected biogeochemical processes in an aquifer system.</title>
        <authorList>
            <person name="Anantharaman K."/>
            <person name="Brown C.T."/>
            <person name="Hug L.A."/>
            <person name="Sharon I."/>
            <person name="Castelle C.J."/>
            <person name="Probst A.J."/>
            <person name="Thomas B.C."/>
            <person name="Singh A."/>
            <person name="Wilkins M.J."/>
            <person name="Karaoz U."/>
            <person name="Brodie E.L."/>
            <person name="Williams K.H."/>
            <person name="Hubbard S.S."/>
            <person name="Banfield J.F."/>
        </authorList>
    </citation>
    <scope>NUCLEOTIDE SEQUENCE [LARGE SCALE GENOMIC DNA]</scope>
</reference>